<evidence type="ECO:0000259" key="2">
    <source>
        <dbReference type="Pfam" id="PF05424"/>
    </source>
</evidence>
<feature type="non-terminal residue" evidence="3">
    <location>
        <position position="118"/>
    </location>
</feature>
<dbReference type="Gene3D" id="1.20.1310.20">
    <property type="entry name" value="Duffy-antigen binding domain"/>
    <property type="match status" value="1"/>
</dbReference>
<dbReference type="GO" id="GO:0046789">
    <property type="term" value="F:host cell surface receptor binding"/>
    <property type="evidence" value="ECO:0007669"/>
    <property type="project" value="InterPro"/>
</dbReference>
<dbReference type="InterPro" id="IPR042202">
    <property type="entry name" value="Duffy-ag-bd_sf"/>
</dbReference>
<sequence>DIGDIIRGKDQYKGNKKKSKMEKKQKEKNKKRIRKILTRKYMENRRMHKQRNEGDTDNNNKLREDWWTANRETVWYFFYINMLRRETSKEMQNIKEQRCIDHYERGQYSLKAIARCEG</sequence>
<accession>D3GHT5</accession>
<dbReference type="Pfam" id="PF05424">
    <property type="entry name" value="Duffy_binding"/>
    <property type="match status" value="1"/>
</dbReference>
<dbReference type="InterPro" id="IPR008602">
    <property type="entry name" value="Duffy-antigen-binding"/>
</dbReference>
<feature type="compositionally biased region" description="Basic and acidic residues" evidence="1">
    <location>
        <begin position="1"/>
        <end position="13"/>
    </location>
</feature>
<feature type="domain" description="Duffy-antigen binding" evidence="2">
    <location>
        <begin position="1"/>
        <end position="99"/>
    </location>
</feature>
<name>D3GHT5_PLAFA</name>
<reference evidence="3" key="1">
    <citation type="journal article" date="2009" name="Malar. J.">
        <title>Sequence variation of PfEMP1-DBLalpha in association with rosette formation in Plasmodium falciparum isolates causing severe and uncomplicated malaria.</title>
        <authorList>
            <person name="Horata N."/>
            <person name="Kalambaheti T."/>
            <person name="Craig A."/>
            <person name="Khusmith S."/>
        </authorList>
    </citation>
    <scope>NUCLEOTIDE SEQUENCE</scope>
</reference>
<proteinExistence type="evidence at transcript level"/>
<dbReference type="GO" id="GO:0016020">
    <property type="term" value="C:membrane"/>
    <property type="evidence" value="ECO:0007669"/>
    <property type="project" value="InterPro"/>
</dbReference>
<feature type="compositionally biased region" description="Basic and acidic residues" evidence="1">
    <location>
        <begin position="40"/>
        <end position="61"/>
    </location>
</feature>
<feature type="region of interest" description="Disordered" evidence="1">
    <location>
        <begin position="1"/>
        <end position="61"/>
    </location>
</feature>
<organism evidence="3">
    <name type="scientific">Plasmodium falciparum</name>
    <name type="common">malaria parasite P. falciparum</name>
    <dbReference type="NCBI Taxonomy" id="5833"/>
    <lineage>
        <taxon>Eukaryota</taxon>
        <taxon>Sar</taxon>
        <taxon>Alveolata</taxon>
        <taxon>Apicomplexa</taxon>
        <taxon>Aconoidasida</taxon>
        <taxon>Haemosporida</taxon>
        <taxon>Plasmodiidae</taxon>
        <taxon>Plasmodium</taxon>
        <taxon>Plasmodium (Laverania)</taxon>
    </lineage>
</organism>
<gene>
    <name evidence="3" type="primary">var</name>
</gene>
<evidence type="ECO:0000313" key="3">
    <source>
        <dbReference type="EMBL" id="ACZ81755.1"/>
    </source>
</evidence>
<dbReference type="EMBL" id="FJ876561">
    <property type="protein sequence ID" value="ACZ81755.1"/>
    <property type="molecule type" value="mRNA"/>
</dbReference>
<protein>
    <submittedName>
        <fullName evidence="3">Erythrocyte membrane protein</fullName>
    </submittedName>
</protein>
<dbReference type="SUPFAM" id="SSF140924">
    <property type="entry name" value="Duffy binding domain-like"/>
    <property type="match status" value="1"/>
</dbReference>
<dbReference type="AlphaFoldDB" id="D3GHT5"/>
<feature type="compositionally biased region" description="Basic residues" evidence="1">
    <location>
        <begin position="14"/>
        <end position="38"/>
    </location>
</feature>
<evidence type="ECO:0000256" key="1">
    <source>
        <dbReference type="SAM" id="MobiDB-lite"/>
    </source>
</evidence>
<feature type="non-terminal residue" evidence="3">
    <location>
        <position position="1"/>
    </location>
</feature>